<name>A0A0M3FNT7_ACIBA</name>
<reference evidence="1 2" key="1">
    <citation type="submission" date="2016-01" db="EMBL/GenBank/DDBJ databases">
        <title>Draft sequences of Acinetobacter baumannii isolates from wounded military personnel.</title>
        <authorList>
            <person name="Arivett B.A."/>
            <person name="Fiester S.E."/>
            <person name="Ream D.C."/>
            <person name="Actis L.A."/>
        </authorList>
    </citation>
    <scope>NUCLEOTIDE SEQUENCE [LARGE SCALE GENOMIC DNA]</scope>
    <source>
        <strain evidence="1 2">AB2828</strain>
    </source>
</reference>
<protein>
    <submittedName>
        <fullName evidence="1">Uncharacterized protein</fullName>
    </submittedName>
</protein>
<dbReference type="AlphaFoldDB" id="A0A0M3FNT7"/>
<dbReference type="EMBL" id="LRDT01000036">
    <property type="protein sequence ID" value="KZA14375.1"/>
    <property type="molecule type" value="Genomic_DNA"/>
</dbReference>
<dbReference type="RefSeq" id="WP_001057709.1">
    <property type="nucleotide sequence ID" value="NZ_BHFY01000109.1"/>
</dbReference>
<sequence length="142" mass="17064">MNNAIDKYVKRICEYLHEYPNDISMACINIISKIYEHDVNNIYHLSFGRLYEWSGIENHEKFNIALYILVDSRINILEQHFEAFNEIKNRFEGVDDDFIHEVLTTKDYVHPFTFETISEVEFNKLINIFFTPTKEFRENLSE</sequence>
<accession>A0A0M3FNT7</accession>
<proteinExistence type="predicted"/>
<gene>
    <name evidence="1" type="ORF">LV35_02834</name>
</gene>
<dbReference type="Proteomes" id="UP000076296">
    <property type="component" value="Unassembled WGS sequence"/>
</dbReference>
<evidence type="ECO:0000313" key="1">
    <source>
        <dbReference type="EMBL" id="KZA14375.1"/>
    </source>
</evidence>
<evidence type="ECO:0000313" key="2">
    <source>
        <dbReference type="Proteomes" id="UP000076296"/>
    </source>
</evidence>
<comment type="caution">
    <text evidence="1">The sequence shown here is derived from an EMBL/GenBank/DDBJ whole genome shotgun (WGS) entry which is preliminary data.</text>
</comment>
<organism evidence="1 2">
    <name type="scientific">Acinetobacter baumannii</name>
    <dbReference type="NCBI Taxonomy" id="470"/>
    <lineage>
        <taxon>Bacteria</taxon>
        <taxon>Pseudomonadati</taxon>
        <taxon>Pseudomonadota</taxon>
        <taxon>Gammaproteobacteria</taxon>
        <taxon>Moraxellales</taxon>
        <taxon>Moraxellaceae</taxon>
        <taxon>Acinetobacter</taxon>
        <taxon>Acinetobacter calcoaceticus/baumannii complex</taxon>
    </lineage>
</organism>